<dbReference type="GO" id="GO:0003697">
    <property type="term" value="F:single-stranded DNA binding"/>
    <property type="evidence" value="ECO:0007669"/>
    <property type="project" value="InterPro"/>
</dbReference>
<organism evidence="2 3">
    <name type="scientific">Centaurea solstitialis</name>
    <name type="common">yellow star-thistle</name>
    <dbReference type="NCBI Taxonomy" id="347529"/>
    <lineage>
        <taxon>Eukaryota</taxon>
        <taxon>Viridiplantae</taxon>
        <taxon>Streptophyta</taxon>
        <taxon>Embryophyta</taxon>
        <taxon>Tracheophyta</taxon>
        <taxon>Spermatophyta</taxon>
        <taxon>Magnoliopsida</taxon>
        <taxon>eudicotyledons</taxon>
        <taxon>Gunneridae</taxon>
        <taxon>Pentapetalae</taxon>
        <taxon>asterids</taxon>
        <taxon>campanulids</taxon>
        <taxon>Asterales</taxon>
        <taxon>Asteraceae</taxon>
        <taxon>Carduoideae</taxon>
        <taxon>Cardueae</taxon>
        <taxon>Centaureinae</taxon>
        <taxon>Centaurea</taxon>
    </lineage>
</organism>
<dbReference type="EMBL" id="JARYMX010000006">
    <property type="protein sequence ID" value="KAJ9543446.1"/>
    <property type="molecule type" value="Genomic_DNA"/>
</dbReference>
<evidence type="ECO:0000259" key="1">
    <source>
        <dbReference type="Pfam" id="PF25246"/>
    </source>
</evidence>
<feature type="domain" description="Nodulin homeobox N-terminal" evidence="1">
    <location>
        <begin position="17"/>
        <end position="469"/>
    </location>
</feature>
<accession>A0AA38SVF1</accession>
<dbReference type="PANTHER" id="PTHR35743:SF1">
    <property type="entry name" value="NODULIN HOMEOBOX"/>
    <property type="match status" value="1"/>
</dbReference>
<reference evidence="2" key="1">
    <citation type="submission" date="2023-03" db="EMBL/GenBank/DDBJ databases">
        <title>Chromosome-scale reference genome and RAD-based genetic map of yellow starthistle (Centaurea solstitialis) reveal putative structural variation and QTLs associated with invader traits.</title>
        <authorList>
            <person name="Reatini B."/>
            <person name="Cang F.A."/>
            <person name="Jiang Q."/>
            <person name="Mckibben M.T.W."/>
            <person name="Barker M.S."/>
            <person name="Rieseberg L.H."/>
            <person name="Dlugosch K.M."/>
        </authorList>
    </citation>
    <scope>NUCLEOTIDE SEQUENCE</scope>
    <source>
        <strain evidence="2">CAN-66</strain>
        <tissue evidence="2">Leaf</tissue>
    </source>
</reference>
<name>A0AA38SVF1_9ASTR</name>
<dbReference type="InterPro" id="IPR057287">
    <property type="entry name" value="Ndx_N"/>
</dbReference>
<dbReference type="Proteomes" id="UP001172457">
    <property type="component" value="Chromosome 6"/>
</dbReference>
<evidence type="ECO:0000313" key="2">
    <source>
        <dbReference type="EMBL" id="KAJ9543446.1"/>
    </source>
</evidence>
<gene>
    <name evidence="2" type="ORF">OSB04_023153</name>
</gene>
<dbReference type="PANTHER" id="PTHR35743">
    <property type="entry name" value="NODULIN HOMEOBOX"/>
    <property type="match status" value="1"/>
</dbReference>
<proteinExistence type="predicted"/>
<keyword evidence="3" id="KW-1185">Reference proteome</keyword>
<sequence>MFNFYETFDIWYTLKMQAVDLVSAVTEWHAISSQDLSMLIRDAENGNIRWTKINGSSFVINVESLARYLAMHLITKLLSPKRDEHHLRYILGGIRLLHTLCDLAPRHSRLEQVLHDDVNVSEQIIDLIFYTVILVSGLRQKVPASRSMELLQSALLASSFYLLLASISSKWHELTHVLLAHPKVDAFTSVAFPALRASVYYLQVKLSDRHTGTHVLPNVDEVRQLCQHCEAALQFLLSLCQQKLFRERLVMNKDLCEEGGALLLVQDIMKLPPCNDSHIMAAVSRIKSKVLSMMLHLCETEVERGSFLDLAATTNGGLDLAKSVVFQVLEVLRIMFSGDRSGPFIGHPRGLLQLNAMRLTEIFSDDSNFRSYIVFNFIEVLTTVFLLPHEEFLSSWCSSAHEPCEEDVVMEYDSLSASGQALGVLPTSHVVQSAARNRRAPQAPYARQKTSLLVKVIANLTCFLPDICKGE</sequence>
<dbReference type="GO" id="GO:0009908">
    <property type="term" value="P:flower development"/>
    <property type="evidence" value="ECO:0007669"/>
    <property type="project" value="InterPro"/>
</dbReference>
<dbReference type="AlphaFoldDB" id="A0AA38SVF1"/>
<evidence type="ECO:0000313" key="3">
    <source>
        <dbReference type="Proteomes" id="UP001172457"/>
    </source>
</evidence>
<protein>
    <recommendedName>
        <fullName evidence="1">Nodulin homeobox N-terminal domain-containing protein</fullName>
    </recommendedName>
</protein>
<dbReference type="InterPro" id="IPR039325">
    <property type="entry name" value="NDX"/>
</dbReference>
<comment type="caution">
    <text evidence="2">The sequence shown here is derived from an EMBL/GenBank/DDBJ whole genome shotgun (WGS) entry which is preliminary data.</text>
</comment>
<dbReference type="Pfam" id="PF25246">
    <property type="entry name" value="Nodulin_N"/>
    <property type="match status" value="1"/>
</dbReference>